<gene>
    <name evidence="9" type="ORF">DSM5745_00839</name>
</gene>
<keyword evidence="3" id="KW-0813">Transport</keyword>
<evidence type="ECO:0000313" key="10">
    <source>
        <dbReference type="Proteomes" id="UP000256690"/>
    </source>
</evidence>
<feature type="compositionally biased region" description="Polar residues" evidence="6">
    <location>
        <begin position="20"/>
        <end position="33"/>
    </location>
</feature>
<dbReference type="InterPro" id="IPR048361">
    <property type="entry name" value="Vps52_C"/>
</dbReference>
<organism evidence="9 10">
    <name type="scientific">Aspergillus mulundensis</name>
    <dbReference type="NCBI Taxonomy" id="1810919"/>
    <lineage>
        <taxon>Eukaryota</taxon>
        <taxon>Fungi</taxon>
        <taxon>Dikarya</taxon>
        <taxon>Ascomycota</taxon>
        <taxon>Pezizomycotina</taxon>
        <taxon>Eurotiomycetes</taxon>
        <taxon>Eurotiomycetidae</taxon>
        <taxon>Eurotiales</taxon>
        <taxon>Aspergillaceae</taxon>
        <taxon>Aspergillus</taxon>
        <taxon>Aspergillus subgen. Nidulantes</taxon>
    </lineage>
</organism>
<dbReference type="Pfam" id="PF04129">
    <property type="entry name" value="Vps52_CC"/>
    <property type="match status" value="1"/>
</dbReference>
<reference evidence="9 10" key="1">
    <citation type="journal article" date="2018" name="IMA Fungus">
        <title>IMA Genome-F 9: Draft genome sequence of Annulohypoxylon stygium, Aspergillus mulundensis, Berkeleyomyces basicola (syn. Thielaviopsis basicola), Ceratocystis smalleyi, two Cercospora beticola strains, Coleophoma cylindrospora, Fusarium fracticaudum, Phialophora cf. hyalina, and Morchella septimelata.</title>
        <authorList>
            <person name="Wingfield B.D."/>
            <person name="Bills G.F."/>
            <person name="Dong Y."/>
            <person name="Huang W."/>
            <person name="Nel W.J."/>
            <person name="Swalarsk-Parry B.S."/>
            <person name="Vaghefi N."/>
            <person name="Wilken P.M."/>
            <person name="An Z."/>
            <person name="de Beer Z.W."/>
            <person name="De Vos L."/>
            <person name="Chen L."/>
            <person name="Duong T.A."/>
            <person name="Gao Y."/>
            <person name="Hammerbacher A."/>
            <person name="Kikkert J.R."/>
            <person name="Li Y."/>
            <person name="Li H."/>
            <person name="Li K."/>
            <person name="Li Q."/>
            <person name="Liu X."/>
            <person name="Ma X."/>
            <person name="Naidoo K."/>
            <person name="Pethybridge S.J."/>
            <person name="Sun J."/>
            <person name="Steenkamp E.T."/>
            <person name="van der Nest M.A."/>
            <person name="van Wyk S."/>
            <person name="Wingfield M.J."/>
            <person name="Xiong C."/>
            <person name="Yue Q."/>
            <person name="Zhang X."/>
        </authorList>
    </citation>
    <scope>NUCLEOTIDE SEQUENCE [LARGE SCALE GENOMIC DNA]</scope>
    <source>
        <strain evidence="9 10">DSM 5745</strain>
    </source>
</reference>
<evidence type="ECO:0000256" key="2">
    <source>
        <dbReference type="ARBA" id="ARBA00008180"/>
    </source>
</evidence>
<evidence type="ECO:0000313" key="9">
    <source>
        <dbReference type="EMBL" id="RDW93517.1"/>
    </source>
</evidence>
<evidence type="ECO:0000256" key="3">
    <source>
        <dbReference type="ARBA" id="ARBA00022448"/>
    </source>
</evidence>
<comment type="subcellular location">
    <subcellularLocation>
        <location evidence="1">Golgi apparatus</location>
        <location evidence="1">trans-Golgi network</location>
    </subcellularLocation>
</comment>
<dbReference type="GO" id="GO:0005829">
    <property type="term" value="C:cytosol"/>
    <property type="evidence" value="ECO:0007669"/>
    <property type="project" value="GOC"/>
</dbReference>
<proteinExistence type="inferred from homology"/>
<dbReference type="Pfam" id="PF20655">
    <property type="entry name" value="Vps52_C"/>
    <property type="match status" value="1"/>
</dbReference>
<protein>
    <submittedName>
        <fullName evidence="9">Uncharacterized protein</fullName>
    </submittedName>
</protein>
<evidence type="ECO:0000256" key="4">
    <source>
        <dbReference type="ARBA" id="ARBA00022927"/>
    </source>
</evidence>
<feature type="compositionally biased region" description="Polar residues" evidence="6">
    <location>
        <begin position="41"/>
        <end position="59"/>
    </location>
</feature>
<dbReference type="PANTHER" id="PTHR14190">
    <property type="entry name" value="SUPPRESSOR OF ACTIN MUTATIONS 2/VACUOLAR PROTEIN SORTING 52"/>
    <property type="match status" value="1"/>
</dbReference>
<sequence>MWLDRIAGHSTPDRGLSPIPQRSSSHLSPNRSNGRPGLSRPGSSLSALVSPNASTTSLPTVARVPEESTLKQHATGRRPSNVADPLEVLNGIIKKHNVGSRPENAAQDSGPVKPTRLLEDIDFGGLSLEGFLQKPELNRTAKSDINAQTIQQFEKERDKFQDLHNAISGCDDVSKSVEMYLSDFQNELGAVSAEIETLQTRSVQLNAMLENRRNVEQLLGPAVEEISVSPSAVRMIAEGPIDENWVKALNEFETRTASIEAKIASSSSTKAIDDVRPLLEDVKKKAVERIRDYLVSQVRALRSPNINAQIIQQQRLVKYKDLYSYMSRAHSKLAGEIAQAYINTMRWYYLSHFTRYHQALAKIKVYPSDRNEVLGGDPHAQKSGNLPGGRAGAAAHDPFSLGRRIDILRTGNQMAISSYLAEEDTSFHGIEIPFRNFNLALLDNVSAEYSFMTEMFSTLSFQQISRKALEVFTPVFALGQGLTKQLIENTTDSLGVLMCVRLNQQAAFELQRRKVPVADSYINGINMHLWPRFQVIMDAHCESLKRIGANTGRSAVSALSLAGGDDLNQSSAPHFLTQRFGQLLHGILVLSSEAGDDEPVANSLSRLTSEFDGLLTKLSRIGGDAKRRERFLYNNYSLVLTIISDTQGKLATEQKQHFEEMLKGVSRRS</sequence>
<name>A0A3D8T4M0_9EURO</name>
<dbReference type="EMBL" id="PVWQ01000001">
    <property type="protein sequence ID" value="RDW93517.1"/>
    <property type="molecule type" value="Genomic_DNA"/>
</dbReference>
<evidence type="ECO:0000256" key="5">
    <source>
        <dbReference type="ARBA" id="ARBA00023034"/>
    </source>
</evidence>
<dbReference type="PANTHER" id="PTHR14190:SF7">
    <property type="entry name" value="VACUOLAR PROTEIN SORTING-ASSOCIATED PROTEIN 52 HOMOLOG"/>
    <property type="match status" value="1"/>
</dbReference>
<comment type="caution">
    <text evidence="9">The sequence shown here is derived from an EMBL/GenBank/DDBJ whole genome shotgun (WGS) entry which is preliminary data.</text>
</comment>
<evidence type="ECO:0000256" key="6">
    <source>
        <dbReference type="SAM" id="MobiDB-lite"/>
    </source>
</evidence>
<dbReference type="GeneID" id="38111209"/>
<evidence type="ECO:0000259" key="7">
    <source>
        <dbReference type="Pfam" id="PF04129"/>
    </source>
</evidence>
<keyword evidence="4" id="KW-0653">Protein transport</keyword>
<dbReference type="GO" id="GO:0006896">
    <property type="term" value="P:Golgi to vacuole transport"/>
    <property type="evidence" value="ECO:0007669"/>
    <property type="project" value="TreeGrafter"/>
</dbReference>
<dbReference type="InterPro" id="IPR007258">
    <property type="entry name" value="Vps52"/>
</dbReference>
<keyword evidence="5" id="KW-0333">Golgi apparatus</keyword>
<feature type="domain" description="Vps52 coiled-coil" evidence="7">
    <location>
        <begin position="155"/>
        <end position="325"/>
    </location>
</feature>
<dbReference type="STRING" id="1810919.A0A3D8T4M0"/>
<dbReference type="RefSeq" id="XP_026608700.1">
    <property type="nucleotide sequence ID" value="XM_026742855.1"/>
</dbReference>
<dbReference type="Proteomes" id="UP000256690">
    <property type="component" value="Unassembled WGS sequence"/>
</dbReference>
<feature type="region of interest" description="Disordered" evidence="6">
    <location>
        <begin position="374"/>
        <end position="393"/>
    </location>
</feature>
<dbReference type="InterPro" id="IPR048319">
    <property type="entry name" value="Vps52_CC"/>
</dbReference>
<dbReference type="AlphaFoldDB" id="A0A3D8T4M0"/>
<evidence type="ECO:0000259" key="8">
    <source>
        <dbReference type="Pfam" id="PF20655"/>
    </source>
</evidence>
<dbReference type="GO" id="GO:0042147">
    <property type="term" value="P:retrograde transport, endosome to Golgi"/>
    <property type="evidence" value="ECO:0007669"/>
    <property type="project" value="TreeGrafter"/>
</dbReference>
<evidence type="ECO:0000256" key="1">
    <source>
        <dbReference type="ARBA" id="ARBA00004601"/>
    </source>
</evidence>
<dbReference type="GO" id="GO:0015031">
    <property type="term" value="P:protein transport"/>
    <property type="evidence" value="ECO:0007669"/>
    <property type="project" value="UniProtKB-KW"/>
</dbReference>
<dbReference type="OrthoDB" id="19482at2759"/>
<comment type="similarity">
    <text evidence="2">Belongs to the VPS52 family.</text>
</comment>
<keyword evidence="10" id="KW-1185">Reference proteome</keyword>
<feature type="region of interest" description="Disordered" evidence="6">
    <location>
        <begin position="1"/>
        <end position="86"/>
    </location>
</feature>
<dbReference type="GO" id="GO:0000938">
    <property type="term" value="C:GARP complex"/>
    <property type="evidence" value="ECO:0007669"/>
    <property type="project" value="TreeGrafter"/>
</dbReference>
<dbReference type="GO" id="GO:0019905">
    <property type="term" value="F:syntaxin binding"/>
    <property type="evidence" value="ECO:0007669"/>
    <property type="project" value="TreeGrafter"/>
</dbReference>
<feature type="domain" description="Vps52 C-terminal" evidence="8">
    <location>
        <begin position="343"/>
        <end position="663"/>
    </location>
</feature>
<dbReference type="GO" id="GO:0032456">
    <property type="term" value="P:endocytic recycling"/>
    <property type="evidence" value="ECO:0007669"/>
    <property type="project" value="TreeGrafter"/>
</dbReference>
<accession>A0A3D8T4M0</accession>